<accession>A0A418WTY3</accession>
<reference evidence="3 4" key="1">
    <citation type="submission" date="2018-09" db="EMBL/GenBank/DDBJ databases">
        <authorList>
            <person name="Zhu H."/>
        </authorList>
    </citation>
    <scope>NUCLEOTIDE SEQUENCE [LARGE SCALE GENOMIC DNA]</scope>
    <source>
        <strain evidence="3 4">K1W22B-8</strain>
    </source>
</reference>
<dbReference type="InterPro" id="IPR001303">
    <property type="entry name" value="Aldolase_II/adducin_N"/>
</dbReference>
<comment type="similarity">
    <text evidence="1">Belongs to the aldolase class II family.</text>
</comment>
<dbReference type="OrthoDB" id="5291399at2"/>
<dbReference type="GO" id="GO:0051015">
    <property type="term" value="F:actin filament binding"/>
    <property type="evidence" value="ECO:0007669"/>
    <property type="project" value="TreeGrafter"/>
</dbReference>
<dbReference type="AlphaFoldDB" id="A0A418WTY3"/>
<dbReference type="Proteomes" id="UP000284605">
    <property type="component" value="Unassembled WGS sequence"/>
</dbReference>
<dbReference type="EMBL" id="QYUK01000008">
    <property type="protein sequence ID" value="RJF94733.1"/>
    <property type="molecule type" value="Genomic_DNA"/>
</dbReference>
<dbReference type="PANTHER" id="PTHR10672:SF3">
    <property type="entry name" value="PROTEIN HU-LI TAI SHAO"/>
    <property type="match status" value="1"/>
</dbReference>
<dbReference type="Gene3D" id="3.40.225.10">
    <property type="entry name" value="Class II aldolase/adducin N-terminal domain"/>
    <property type="match status" value="1"/>
</dbReference>
<evidence type="ECO:0000313" key="3">
    <source>
        <dbReference type="EMBL" id="RJF94733.1"/>
    </source>
</evidence>
<sequence>MNVVKDVVSRKIAIDTEQEVRLNLTAVYRLLSHFGMDDLIFTHASARIPGEDAFLINPFGLMFREITPETLVKIDYEGRILGRDTNPANAAGFVIHSAILKDRPDLDCVIHTHTRAGVALSCLADGLMPINQFAIEFYDRIGYHDYEGIAFNLDEGPRLHRDLAQNVALVLRNHGLLTVGANIPAAFYFMYYLEQAARVQMDVLASGRKIVEPPLEVVKSTARQYTSAFNPPAAGHRMWPSLLRLLDQVDPGWRGA</sequence>
<evidence type="ECO:0000256" key="1">
    <source>
        <dbReference type="ARBA" id="ARBA00037961"/>
    </source>
</evidence>
<dbReference type="PANTHER" id="PTHR10672">
    <property type="entry name" value="ADDUCIN"/>
    <property type="match status" value="1"/>
</dbReference>
<comment type="caution">
    <text evidence="3">The sequence shown here is derived from an EMBL/GenBank/DDBJ whole genome shotgun (WGS) entry which is preliminary data.</text>
</comment>
<organism evidence="3 4">
    <name type="scientific">Oleomonas cavernae</name>
    <dbReference type="NCBI Taxonomy" id="2320859"/>
    <lineage>
        <taxon>Bacteria</taxon>
        <taxon>Pseudomonadati</taxon>
        <taxon>Pseudomonadota</taxon>
        <taxon>Alphaproteobacteria</taxon>
        <taxon>Acetobacterales</taxon>
        <taxon>Acetobacteraceae</taxon>
        <taxon>Oleomonas</taxon>
    </lineage>
</organism>
<dbReference type="SUPFAM" id="SSF53639">
    <property type="entry name" value="AraD/HMP-PK domain-like"/>
    <property type="match status" value="1"/>
</dbReference>
<dbReference type="GO" id="GO:0005856">
    <property type="term" value="C:cytoskeleton"/>
    <property type="evidence" value="ECO:0007669"/>
    <property type="project" value="TreeGrafter"/>
</dbReference>
<keyword evidence="4" id="KW-1185">Reference proteome</keyword>
<feature type="domain" description="Class II aldolase/adducin N-terminal" evidence="2">
    <location>
        <begin position="22"/>
        <end position="201"/>
    </location>
</feature>
<dbReference type="Pfam" id="PF00596">
    <property type="entry name" value="Aldolase_II"/>
    <property type="match status" value="1"/>
</dbReference>
<gene>
    <name evidence="3" type="ORF">D3874_02640</name>
</gene>
<proteinExistence type="inferred from homology"/>
<evidence type="ECO:0000313" key="4">
    <source>
        <dbReference type="Proteomes" id="UP000284605"/>
    </source>
</evidence>
<dbReference type="SMART" id="SM01007">
    <property type="entry name" value="Aldolase_II"/>
    <property type="match status" value="1"/>
</dbReference>
<name>A0A418WTY3_9PROT</name>
<dbReference type="InterPro" id="IPR051017">
    <property type="entry name" value="Aldolase-II_Adducin_sf"/>
</dbReference>
<protein>
    <submittedName>
        <fullName evidence="3">Class II aldolase/adducin family protein</fullName>
    </submittedName>
</protein>
<dbReference type="RefSeq" id="WP_119776151.1">
    <property type="nucleotide sequence ID" value="NZ_QYUK01000008.1"/>
</dbReference>
<dbReference type="InterPro" id="IPR036409">
    <property type="entry name" value="Aldolase_II/adducin_N_sf"/>
</dbReference>
<dbReference type="NCBIfam" id="NF005451">
    <property type="entry name" value="PRK07044.1"/>
    <property type="match status" value="1"/>
</dbReference>
<evidence type="ECO:0000259" key="2">
    <source>
        <dbReference type="SMART" id="SM01007"/>
    </source>
</evidence>